<dbReference type="EMBL" id="JAFDVH010000004">
    <property type="protein sequence ID" value="KAG7480584.1"/>
    <property type="molecule type" value="Genomic_DNA"/>
</dbReference>
<organism evidence="1 2">
    <name type="scientific">Megalops atlanticus</name>
    <name type="common">Tarpon</name>
    <name type="synonym">Clupea gigantea</name>
    <dbReference type="NCBI Taxonomy" id="7932"/>
    <lineage>
        <taxon>Eukaryota</taxon>
        <taxon>Metazoa</taxon>
        <taxon>Chordata</taxon>
        <taxon>Craniata</taxon>
        <taxon>Vertebrata</taxon>
        <taxon>Euteleostomi</taxon>
        <taxon>Actinopterygii</taxon>
        <taxon>Neopterygii</taxon>
        <taxon>Teleostei</taxon>
        <taxon>Elopiformes</taxon>
        <taxon>Megalopidae</taxon>
        <taxon>Megalops</taxon>
    </lineage>
</organism>
<gene>
    <name evidence="1" type="ORF">MATL_G00057790</name>
</gene>
<protein>
    <submittedName>
        <fullName evidence="1">Uncharacterized protein</fullName>
    </submittedName>
</protein>
<dbReference type="Proteomes" id="UP001046870">
    <property type="component" value="Chromosome 4"/>
</dbReference>
<evidence type="ECO:0000313" key="2">
    <source>
        <dbReference type="Proteomes" id="UP001046870"/>
    </source>
</evidence>
<evidence type="ECO:0000313" key="1">
    <source>
        <dbReference type="EMBL" id="KAG7480584.1"/>
    </source>
</evidence>
<reference evidence="1" key="1">
    <citation type="submission" date="2021-01" db="EMBL/GenBank/DDBJ databases">
        <authorList>
            <person name="Zahm M."/>
            <person name="Roques C."/>
            <person name="Cabau C."/>
            <person name="Klopp C."/>
            <person name="Donnadieu C."/>
            <person name="Jouanno E."/>
            <person name="Lampietro C."/>
            <person name="Louis A."/>
            <person name="Herpin A."/>
            <person name="Echchiki A."/>
            <person name="Berthelot C."/>
            <person name="Parey E."/>
            <person name="Roest-Crollius H."/>
            <person name="Braasch I."/>
            <person name="Postlethwait J."/>
            <person name="Bobe J."/>
            <person name="Montfort J."/>
            <person name="Bouchez O."/>
            <person name="Begum T."/>
            <person name="Mejri S."/>
            <person name="Adams A."/>
            <person name="Chen W.-J."/>
            <person name="Guiguen Y."/>
        </authorList>
    </citation>
    <scope>NUCLEOTIDE SEQUENCE</scope>
    <source>
        <strain evidence="1">YG-15Mar2019-1</strain>
        <tissue evidence="1">Brain</tissue>
    </source>
</reference>
<accession>A0A9D3T923</accession>
<keyword evidence="2" id="KW-1185">Reference proteome</keyword>
<sequence>MCHALTARPLGGALSKRCGQQGHWEGRSAEPVTAGQARISFTQNSSCLLDVCGTISASAVVIANQEDLILQGGTWPPVRQNPGPNCALGPLLGDSRVA</sequence>
<comment type="caution">
    <text evidence="1">The sequence shown here is derived from an EMBL/GenBank/DDBJ whole genome shotgun (WGS) entry which is preliminary data.</text>
</comment>
<name>A0A9D3T923_MEGAT</name>
<dbReference type="AlphaFoldDB" id="A0A9D3T923"/>
<proteinExistence type="predicted"/>